<dbReference type="AlphaFoldDB" id="A0A4S1DRN8"/>
<gene>
    <name evidence="3" type="ORF">EM932_20060</name>
</gene>
<accession>A0A4S1DRN8</accession>
<evidence type="ECO:0000313" key="3">
    <source>
        <dbReference type="EMBL" id="TGV00373.1"/>
    </source>
</evidence>
<feature type="region of interest" description="Disordered" evidence="1">
    <location>
        <begin position="76"/>
        <end position="96"/>
    </location>
</feature>
<name>A0A4S1DRN8_9FLAO</name>
<keyword evidence="2" id="KW-0812">Transmembrane</keyword>
<sequence length="138" mass="16085">MKNYFNHKFREKSPIEIAGMIIFGIIAITGLAILLGFVIMWLWNWLMPEIFGLTTLNYWQAVGLFIFLKLLLGGCGGGRRSSKNSKQKCDTNSKSDFSKWKHYDEFWEEEGDELYKQYLERKTNPTQENGSESETEQL</sequence>
<reference evidence="3 4" key="1">
    <citation type="submission" date="2019-04" db="EMBL/GenBank/DDBJ databases">
        <authorList>
            <person name="Liu A."/>
        </authorList>
    </citation>
    <scope>NUCLEOTIDE SEQUENCE [LARGE SCALE GENOMIC DNA]</scope>
    <source>
        <strain evidence="3 4">RZ03</strain>
    </source>
</reference>
<dbReference type="EMBL" id="SRSO01000046">
    <property type="protein sequence ID" value="TGV00373.1"/>
    <property type="molecule type" value="Genomic_DNA"/>
</dbReference>
<evidence type="ECO:0000256" key="2">
    <source>
        <dbReference type="SAM" id="Phobius"/>
    </source>
</evidence>
<dbReference type="Proteomes" id="UP000307602">
    <property type="component" value="Unassembled WGS sequence"/>
</dbReference>
<proteinExistence type="predicted"/>
<organism evidence="3 4">
    <name type="scientific">Flavivirga rizhaonensis</name>
    <dbReference type="NCBI Taxonomy" id="2559571"/>
    <lineage>
        <taxon>Bacteria</taxon>
        <taxon>Pseudomonadati</taxon>
        <taxon>Bacteroidota</taxon>
        <taxon>Flavobacteriia</taxon>
        <taxon>Flavobacteriales</taxon>
        <taxon>Flavobacteriaceae</taxon>
        <taxon>Flavivirga</taxon>
    </lineage>
</organism>
<keyword evidence="2" id="KW-0472">Membrane</keyword>
<evidence type="ECO:0000256" key="1">
    <source>
        <dbReference type="SAM" id="MobiDB-lite"/>
    </source>
</evidence>
<evidence type="ECO:0000313" key="4">
    <source>
        <dbReference type="Proteomes" id="UP000307602"/>
    </source>
</evidence>
<feature type="transmembrane region" description="Helical" evidence="2">
    <location>
        <begin position="21"/>
        <end position="46"/>
    </location>
</feature>
<protein>
    <submittedName>
        <fullName evidence="3">Uncharacterized protein</fullName>
    </submittedName>
</protein>
<dbReference type="RefSeq" id="WP_135878995.1">
    <property type="nucleotide sequence ID" value="NZ_SRSO01000046.1"/>
</dbReference>
<feature type="transmembrane region" description="Helical" evidence="2">
    <location>
        <begin position="58"/>
        <end position="78"/>
    </location>
</feature>
<keyword evidence="2" id="KW-1133">Transmembrane helix</keyword>
<feature type="compositionally biased region" description="Basic and acidic residues" evidence="1">
    <location>
        <begin position="87"/>
        <end position="96"/>
    </location>
</feature>
<keyword evidence="4" id="KW-1185">Reference proteome</keyword>
<dbReference type="OrthoDB" id="1099872at2"/>
<comment type="caution">
    <text evidence="3">The sequence shown here is derived from an EMBL/GenBank/DDBJ whole genome shotgun (WGS) entry which is preliminary data.</text>
</comment>